<dbReference type="Proteomes" id="UP000789920">
    <property type="component" value="Unassembled WGS sequence"/>
</dbReference>
<dbReference type="EMBL" id="CAJVQC010000302">
    <property type="protein sequence ID" value="CAG8466851.1"/>
    <property type="molecule type" value="Genomic_DNA"/>
</dbReference>
<evidence type="ECO:0000313" key="2">
    <source>
        <dbReference type="Proteomes" id="UP000789920"/>
    </source>
</evidence>
<comment type="caution">
    <text evidence="1">The sequence shown here is derived from an EMBL/GenBank/DDBJ whole genome shotgun (WGS) entry which is preliminary data.</text>
</comment>
<organism evidence="1 2">
    <name type="scientific">Racocetra persica</name>
    <dbReference type="NCBI Taxonomy" id="160502"/>
    <lineage>
        <taxon>Eukaryota</taxon>
        <taxon>Fungi</taxon>
        <taxon>Fungi incertae sedis</taxon>
        <taxon>Mucoromycota</taxon>
        <taxon>Glomeromycotina</taxon>
        <taxon>Glomeromycetes</taxon>
        <taxon>Diversisporales</taxon>
        <taxon>Gigasporaceae</taxon>
        <taxon>Racocetra</taxon>
    </lineage>
</organism>
<sequence length="43" mass="5082">MIDEKQKDDCKSTQQANQKIKIDRLLKEDSLLRKLITNPNRVL</sequence>
<gene>
    <name evidence="1" type="ORF">RPERSI_LOCUS399</name>
</gene>
<feature type="non-terminal residue" evidence="1">
    <location>
        <position position="43"/>
    </location>
</feature>
<reference evidence="1" key="1">
    <citation type="submission" date="2021-06" db="EMBL/GenBank/DDBJ databases">
        <authorList>
            <person name="Kallberg Y."/>
            <person name="Tangrot J."/>
            <person name="Rosling A."/>
        </authorList>
    </citation>
    <scope>NUCLEOTIDE SEQUENCE</scope>
    <source>
        <strain evidence="1">MA461A</strain>
    </source>
</reference>
<evidence type="ECO:0000313" key="1">
    <source>
        <dbReference type="EMBL" id="CAG8466851.1"/>
    </source>
</evidence>
<name>A0ACA9KDI9_9GLOM</name>
<protein>
    <submittedName>
        <fullName evidence="1">26366_t:CDS:1</fullName>
    </submittedName>
</protein>
<accession>A0ACA9KDI9</accession>
<feature type="non-terminal residue" evidence="1">
    <location>
        <position position="1"/>
    </location>
</feature>
<keyword evidence="2" id="KW-1185">Reference proteome</keyword>
<proteinExistence type="predicted"/>